<organism evidence="1 2">
    <name type="scientific">Candidatus Fischerbacteria bacterium RBG_13_37_8</name>
    <dbReference type="NCBI Taxonomy" id="1817863"/>
    <lineage>
        <taxon>Bacteria</taxon>
        <taxon>Candidatus Fischeribacteriota</taxon>
    </lineage>
</organism>
<dbReference type="EMBL" id="MFGW01000236">
    <property type="protein sequence ID" value="OGF58673.1"/>
    <property type="molecule type" value="Genomic_DNA"/>
</dbReference>
<dbReference type="Proteomes" id="UP000178943">
    <property type="component" value="Unassembled WGS sequence"/>
</dbReference>
<name>A0A1F5V5H2_9BACT</name>
<evidence type="ECO:0000313" key="2">
    <source>
        <dbReference type="Proteomes" id="UP000178943"/>
    </source>
</evidence>
<dbReference type="AlphaFoldDB" id="A0A1F5V5H2"/>
<gene>
    <name evidence="1" type="ORF">A2Y62_03985</name>
</gene>
<accession>A0A1F5V5H2</accession>
<evidence type="ECO:0000313" key="1">
    <source>
        <dbReference type="EMBL" id="OGF58673.1"/>
    </source>
</evidence>
<sequence>MTALDDFTAMRGIRLTEKQMKEAIQFIREYIEHAPSLLDYISKAAYQTGIYEQISYVLDAAEQYFLEPHDLIPDHLGLLGLLAEVSYFVRKNQGEMRLGE</sequence>
<comment type="caution">
    <text evidence="1">The sequence shown here is derived from an EMBL/GenBank/DDBJ whole genome shotgun (WGS) entry which is preliminary data.</text>
</comment>
<protein>
    <submittedName>
        <fullName evidence="1">Uncharacterized protein</fullName>
    </submittedName>
</protein>
<proteinExistence type="predicted"/>
<reference evidence="1 2" key="1">
    <citation type="journal article" date="2016" name="Nat. Commun.">
        <title>Thousands of microbial genomes shed light on interconnected biogeochemical processes in an aquifer system.</title>
        <authorList>
            <person name="Anantharaman K."/>
            <person name="Brown C.T."/>
            <person name="Hug L.A."/>
            <person name="Sharon I."/>
            <person name="Castelle C.J."/>
            <person name="Probst A.J."/>
            <person name="Thomas B.C."/>
            <person name="Singh A."/>
            <person name="Wilkins M.J."/>
            <person name="Karaoz U."/>
            <person name="Brodie E.L."/>
            <person name="Williams K.H."/>
            <person name="Hubbard S.S."/>
            <person name="Banfield J.F."/>
        </authorList>
    </citation>
    <scope>NUCLEOTIDE SEQUENCE [LARGE SCALE GENOMIC DNA]</scope>
</reference>